<evidence type="ECO:0000259" key="5">
    <source>
        <dbReference type="Pfam" id="PF14571"/>
    </source>
</evidence>
<dbReference type="Pfam" id="PF05605">
    <property type="entry name" value="zf-Di19"/>
    <property type="match status" value="1"/>
</dbReference>
<feature type="region of interest" description="Disordered" evidence="3">
    <location>
        <begin position="240"/>
        <end position="259"/>
    </location>
</feature>
<protein>
    <recommendedName>
        <fullName evidence="8">Drought induced 19 protein type zinc-binding domain-containing protein</fullName>
    </recommendedName>
</protein>
<evidence type="ECO:0000256" key="1">
    <source>
        <dbReference type="ARBA" id="ARBA00007109"/>
    </source>
</evidence>
<evidence type="ECO:0008006" key="8">
    <source>
        <dbReference type="Google" id="ProtNLM"/>
    </source>
</evidence>
<comment type="caution">
    <text evidence="6">The sequence shown here is derived from an EMBL/GenBank/DDBJ whole genome shotgun (WGS) entry which is preliminary data.</text>
</comment>
<dbReference type="InterPro" id="IPR027935">
    <property type="entry name" value="Di19_C"/>
</dbReference>
<evidence type="ECO:0000313" key="7">
    <source>
        <dbReference type="Proteomes" id="UP000290289"/>
    </source>
</evidence>
<comment type="similarity">
    <text evidence="1">Belongs to the Di19 family.</text>
</comment>
<accession>A0A498JRG0</accession>
<evidence type="ECO:0000259" key="4">
    <source>
        <dbReference type="Pfam" id="PF05605"/>
    </source>
</evidence>
<feature type="domain" description="Di19 zinc-binding" evidence="4">
    <location>
        <begin position="114"/>
        <end position="166"/>
    </location>
</feature>
<dbReference type="InterPro" id="IPR033347">
    <property type="entry name" value="Di19"/>
</dbReference>
<evidence type="ECO:0000256" key="3">
    <source>
        <dbReference type="SAM" id="MobiDB-lite"/>
    </source>
</evidence>
<dbReference type="EMBL" id="RDQH01000332">
    <property type="protein sequence ID" value="RXH96172.1"/>
    <property type="molecule type" value="Genomic_DNA"/>
</dbReference>
<dbReference type="AlphaFoldDB" id="A0A498JRG0"/>
<keyword evidence="7" id="KW-1185">Reference proteome</keyword>
<evidence type="ECO:0000256" key="2">
    <source>
        <dbReference type="SAM" id="Coils"/>
    </source>
</evidence>
<dbReference type="PANTHER" id="PTHR31875:SF24">
    <property type="entry name" value="PROTEIN DEHYDRATION-INDUCED 19 HOMOLOG 5"/>
    <property type="match status" value="1"/>
</dbReference>
<feature type="coiled-coil region" evidence="2">
    <location>
        <begin position="47"/>
        <end position="78"/>
    </location>
</feature>
<dbReference type="PANTHER" id="PTHR31875">
    <property type="entry name" value="PROTEIN DEHYDRATION-INDUCED 19"/>
    <property type="match status" value="1"/>
</dbReference>
<keyword evidence="2" id="KW-0175">Coiled coil</keyword>
<proteinExistence type="inferred from homology"/>
<dbReference type="InterPro" id="IPR008598">
    <property type="entry name" value="Di19_Zn-bd"/>
</dbReference>
<feature type="domain" description="Di19 C-terminal" evidence="5">
    <location>
        <begin position="192"/>
        <end position="274"/>
    </location>
</feature>
<dbReference type="Proteomes" id="UP000290289">
    <property type="component" value="Chromosome 6"/>
</dbReference>
<name>A0A498JRG0_MALDO</name>
<dbReference type="Pfam" id="PF14571">
    <property type="entry name" value="Di19_C"/>
    <property type="match status" value="1"/>
</dbReference>
<sequence length="278" mass="30853">MDADLWASRVHTAKSFSAVHAARLHYENEENYSECEEYDGHENFGEGNVEKSELECSQEDLERLREQILKEAEALLSKALGEGKSELDASSVVIREDNHMALEDSEGDDDAKSCFPCPFCYVDIEVPLLCSHLEEEHCFNFKNAVCPLCAANLGKDVIAHFTVHHASSFKHRRKSQKSGLWPGSSAMLGKALLKNGRSYAQESAPDPLLSPFICNISFPDPTGIPEDVCSDIDSPVTCGLKSGEPSPPDEACEKDREERRQRATFVQELIASTIFLDI</sequence>
<gene>
    <name evidence="6" type="ORF">DVH24_008672</name>
</gene>
<evidence type="ECO:0000313" key="6">
    <source>
        <dbReference type="EMBL" id="RXH96172.1"/>
    </source>
</evidence>
<reference evidence="6 7" key="1">
    <citation type="submission" date="2018-10" db="EMBL/GenBank/DDBJ databases">
        <title>A high-quality apple genome assembly.</title>
        <authorList>
            <person name="Hu J."/>
        </authorList>
    </citation>
    <scope>NUCLEOTIDE SEQUENCE [LARGE SCALE GENOMIC DNA]</scope>
    <source>
        <strain evidence="7">cv. HFTH1</strain>
        <tissue evidence="6">Young leaf</tissue>
    </source>
</reference>
<organism evidence="6 7">
    <name type="scientific">Malus domestica</name>
    <name type="common">Apple</name>
    <name type="synonym">Pyrus malus</name>
    <dbReference type="NCBI Taxonomy" id="3750"/>
    <lineage>
        <taxon>Eukaryota</taxon>
        <taxon>Viridiplantae</taxon>
        <taxon>Streptophyta</taxon>
        <taxon>Embryophyta</taxon>
        <taxon>Tracheophyta</taxon>
        <taxon>Spermatophyta</taxon>
        <taxon>Magnoliopsida</taxon>
        <taxon>eudicotyledons</taxon>
        <taxon>Gunneridae</taxon>
        <taxon>Pentapetalae</taxon>
        <taxon>rosids</taxon>
        <taxon>fabids</taxon>
        <taxon>Rosales</taxon>
        <taxon>Rosaceae</taxon>
        <taxon>Amygdaloideae</taxon>
        <taxon>Maleae</taxon>
        <taxon>Malus</taxon>
    </lineage>
</organism>